<reference evidence="2" key="1">
    <citation type="journal article" date="2019" name="Int. J. Syst. Evol. Microbiol.">
        <title>The Global Catalogue of Microorganisms (GCM) 10K type strain sequencing project: providing services to taxonomists for standard genome sequencing and annotation.</title>
        <authorList>
            <consortium name="The Broad Institute Genomics Platform"/>
            <consortium name="The Broad Institute Genome Sequencing Center for Infectious Disease"/>
            <person name="Wu L."/>
            <person name="Ma J."/>
        </authorList>
    </citation>
    <scope>NUCLEOTIDE SEQUENCE [LARGE SCALE GENOMIC DNA]</scope>
    <source>
        <strain evidence="2">JCM 18410</strain>
    </source>
</reference>
<evidence type="ECO:0008006" key="3">
    <source>
        <dbReference type="Google" id="ProtNLM"/>
    </source>
</evidence>
<name>A0ABP9LFW7_9ACTN</name>
<organism evidence="1 2">
    <name type="scientific">Streptomyces similanensis</name>
    <dbReference type="NCBI Taxonomy" id="1274988"/>
    <lineage>
        <taxon>Bacteria</taxon>
        <taxon>Bacillati</taxon>
        <taxon>Actinomycetota</taxon>
        <taxon>Actinomycetes</taxon>
        <taxon>Kitasatosporales</taxon>
        <taxon>Streptomycetaceae</taxon>
        <taxon>Streptomyces</taxon>
    </lineage>
</organism>
<sequence>MNDEPLAAWDRVEDWLKANAPCSYASLRPPAGPERVAAAQARMGVTWPREVAALWLRHDGAEGFEVDGDEEGEVDPAKFLAGYTFLPLDEAVRVHAARSDPDTGAVGCTGWVPLSGADDDYAGEMVVVDGPDAGRMGRWSATDRARLHGAYTTLGGYLTAVAEALETGTGPLADRDGVVPGVSLGCLVWQNPRAVSAVDAPWEPVHPDR</sequence>
<comment type="caution">
    <text evidence="1">The sequence shown here is derived from an EMBL/GenBank/DDBJ whole genome shotgun (WGS) entry which is preliminary data.</text>
</comment>
<evidence type="ECO:0000313" key="2">
    <source>
        <dbReference type="Proteomes" id="UP001500124"/>
    </source>
</evidence>
<keyword evidence="2" id="KW-1185">Reference proteome</keyword>
<dbReference type="EMBL" id="BAABKC010000112">
    <property type="protein sequence ID" value="GAA5075466.1"/>
    <property type="molecule type" value="Genomic_DNA"/>
</dbReference>
<dbReference type="Proteomes" id="UP001500124">
    <property type="component" value="Unassembled WGS sequence"/>
</dbReference>
<proteinExistence type="predicted"/>
<evidence type="ECO:0000313" key="1">
    <source>
        <dbReference type="EMBL" id="GAA5075466.1"/>
    </source>
</evidence>
<protein>
    <recommendedName>
        <fullName evidence="3">Knr4/Smi1-like domain-containing protein</fullName>
    </recommendedName>
</protein>
<gene>
    <name evidence="1" type="ORF">GCM10023336_64700</name>
</gene>
<accession>A0ABP9LFW7</accession>
<dbReference type="RefSeq" id="WP_345671579.1">
    <property type="nucleotide sequence ID" value="NZ_BAABKC010000112.1"/>
</dbReference>